<gene>
    <name evidence="1" type="ORF">Slin15195_G042580</name>
</gene>
<evidence type="ECO:0000313" key="2">
    <source>
        <dbReference type="Proteomes" id="UP001056384"/>
    </source>
</evidence>
<sequence length="167" mass="18400">MPPHQPKHKPTSTTSTKTPLRTYLQINPNNMRFHLTAIFAATTALAAPLSLGTTQDRTELTPRSTAIPVNTSSCSGYNNAFWNINQSAFSITIGRPYLDGSKCDLVKDKITRSFKVQGFKCQGASDKKNTVLKIKSNMNAANLAKVNKALHDAYPEIQFNCPTSLRK</sequence>
<keyword evidence="2" id="KW-1185">Reference proteome</keyword>
<dbReference type="EMBL" id="CP099420">
    <property type="protein sequence ID" value="USW50939.1"/>
    <property type="molecule type" value="Genomic_DNA"/>
</dbReference>
<dbReference type="AlphaFoldDB" id="A0A9Q9EIC1"/>
<accession>A0A9Q9EIC1</accession>
<name>A0A9Q9EIC1_9PEZI</name>
<dbReference type="OrthoDB" id="3627975at2759"/>
<proteinExistence type="predicted"/>
<reference evidence="1" key="1">
    <citation type="submission" date="2022-06" db="EMBL/GenBank/DDBJ databases">
        <title>Complete genome sequences of two strains of the flax pathogen Septoria linicola.</title>
        <authorList>
            <person name="Lapalu N."/>
            <person name="Simon A."/>
            <person name="Demenou B."/>
            <person name="Paumier D."/>
            <person name="Guillot M.-P."/>
            <person name="Gout L."/>
            <person name="Valade R."/>
        </authorList>
    </citation>
    <scope>NUCLEOTIDE SEQUENCE</scope>
    <source>
        <strain evidence="1">SE15195</strain>
    </source>
</reference>
<evidence type="ECO:0000313" key="1">
    <source>
        <dbReference type="EMBL" id="USW50939.1"/>
    </source>
</evidence>
<organism evidence="1 2">
    <name type="scientific">Septoria linicola</name>
    <dbReference type="NCBI Taxonomy" id="215465"/>
    <lineage>
        <taxon>Eukaryota</taxon>
        <taxon>Fungi</taxon>
        <taxon>Dikarya</taxon>
        <taxon>Ascomycota</taxon>
        <taxon>Pezizomycotina</taxon>
        <taxon>Dothideomycetes</taxon>
        <taxon>Dothideomycetidae</taxon>
        <taxon>Mycosphaerellales</taxon>
        <taxon>Mycosphaerellaceae</taxon>
        <taxon>Septoria</taxon>
    </lineage>
</organism>
<dbReference type="Proteomes" id="UP001056384">
    <property type="component" value="Chromosome 3"/>
</dbReference>
<protein>
    <submittedName>
        <fullName evidence="1">Uncharacterized protein</fullName>
    </submittedName>
</protein>